<name>A0AA38WQJ3_9ASTR</name>
<dbReference type="EMBL" id="JARYMX010000003">
    <property type="protein sequence ID" value="KAJ9557586.1"/>
    <property type="molecule type" value="Genomic_DNA"/>
</dbReference>
<keyword evidence="2" id="KW-0175">Coiled coil</keyword>
<feature type="region of interest" description="Disordered" evidence="3">
    <location>
        <begin position="735"/>
        <end position="860"/>
    </location>
</feature>
<feature type="domain" description="EF-hand" evidence="5">
    <location>
        <begin position="367"/>
        <end position="402"/>
    </location>
</feature>
<dbReference type="InterPro" id="IPR002048">
    <property type="entry name" value="EF_hand_dom"/>
</dbReference>
<feature type="compositionally biased region" description="Polar residues" evidence="3">
    <location>
        <begin position="137"/>
        <end position="148"/>
    </location>
</feature>
<feature type="domain" description="EF-hand" evidence="5">
    <location>
        <begin position="4"/>
        <end position="39"/>
    </location>
</feature>
<dbReference type="GO" id="GO:0005509">
    <property type="term" value="F:calcium ion binding"/>
    <property type="evidence" value="ECO:0007669"/>
    <property type="project" value="InterPro"/>
</dbReference>
<evidence type="ECO:0000256" key="3">
    <source>
        <dbReference type="SAM" id="MobiDB-lite"/>
    </source>
</evidence>
<dbReference type="GO" id="GO:0005886">
    <property type="term" value="C:plasma membrane"/>
    <property type="evidence" value="ECO:0007669"/>
    <property type="project" value="TreeGrafter"/>
</dbReference>
<evidence type="ECO:0000256" key="2">
    <source>
        <dbReference type="SAM" id="Coils"/>
    </source>
</evidence>
<dbReference type="PROSITE" id="PS00018">
    <property type="entry name" value="EF_HAND_1"/>
    <property type="match status" value="1"/>
</dbReference>
<dbReference type="InterPro" id="IPR000261">
    <property type="entry name" value="EH_dom"/>
</dbReference>
<feature type="region of interest" description="Disordered" evidence="3">
    <location>
        <begin position="910"/>
        <end position="932"/>
    </location>
</feature>
<feature type="compositionally biased region" description="Polar residues" evidence="3">
    <location>
        <begin position="156"/>
        <end position="165"/>
    </location>
</feature>
<sequence>MAAANMDQFESYFKRADLDQDGRVSGPEAVAFFQASGLPKPVLAQIWTYADQNRTGYLGRAEFYNYLKLVTVAQSKRDLTPDIVKAALYGPASAKIPAPQINIGALPAAQPNLNVGPPTPQMVGSTPAVSQGIGVRGSQSYPPQQSQVMRPPQSPLPNTTFQSQHGVPGGGMMLTSRPSGPALPAQPRPGVSTQIPGTPLDVFGLASSGSTLSPAQPRPQGPASLLQNAVPKPNGPNMSASVPGAKDPSIRVAGNGFASNSAFGDTFSAASSQAKTNSVVTAPATSGLPVSSPNIPPSAGTQLPNKPSQSFHSNVSHQPTATHNQQMHPTFRPNQQVPVQNSSALPVRAENLPSSQPSQPWPKMSPSSVQKYTKVFMEVDTDKDGKITGEQARNLFLSWRLPREILKQVWDLSDQDNDSMLSLKEFCIALYLMERFREGRPLPKVLPPGIFEGTPLPVSGQAPAGYGAPVWRPPPGLQQAHGVTGPRQVTPAAARPPRPVPVPIPESDEDVLPRQRKHTVPVLEKHLVDQLSTEEQKSLNSKFQDAMEADKKVGELEKEILEAKQKIEFYRNKMQEIVLYKSRCDSRLNEVTERVSTDRREVESLSKKYEDKYKQSGDVASKLTIEEATFRDIQEKKMELYRAIVKLEQDGKPEEIQARADRIQADLEEQVKSLNERCKMYGLRGKPTSLVELPFGWQPGVQTGAADWDENWDKFEDEGFTFVKELTLDVQNVIAPPKPKSLPLQNKSTFRDDGSTTVSAPDANHKPEKLTVADEDKTPDNESDEQKKDSSAKTPPDSPASTNAAETPPKKIFHDEKNTGEDNSPHAVKTQSEQLDAQTGDKAFDEAGWGTFDTHYDSDANWDFNATKPKDIDHESKHENSFFDSDGWGGLNPIRTEVPKKAVFDSVPGTPAYSYAGSPPGDNLFQNRGPFSSAFADSVPSTPAYSYAGSPRGSFQQPFASVFADSVPSTPMYTNSPRRFSDGPEDHSFSNNFSRFDSFSSSTATNDGGLFPPRDSFARFDSFRSSAQDSEYDQGFSQPQTVARFDSMRSSADSDFGHSLFQPQESFSRFDSMRSTTNESSDFNHGFPSFDDADPFGSSDPFRSHDPFKMPVESETPRRDSVDGWKAF</sequence>
<dbReference type="Gene3D" id="1.10.238.10">
    <property type="entry name" value="EF-hand"/>
    <property type="match status" value="2"/>
</dbReference>
<evidence type="ECO:0000259" key="5">
    <source>
        <dbReference type="PROSITE" id="PS50222"/>
    </source>
</evidence>
<evidence type="ECO:0000259" key="4">
    <source>
        <dbReference type="PROSITE" id="PS50031"/>
    </source>
</evidence>
<evidence type="ECO:0000313" key="6">
    <source>
        <dbReference type="EMBL" id="KAJ9557586.1"/>
    </source>
</evidence>
<dbReference type="SMART" id="SM00027">
    <property type="entry name" value="EH"/>
    <property type="match status" value="2"/>
</dbReference>
<dbReference type="PROSITE" id="PS50222">
    <property type="entry name" value="EF_HAND_2"/>
    <property type="match status" value="3"/>
</dbReference>
<dbReference type="AlphaFoldDB" id="A0AA38WQJ3"/>
<dbReference type="PANTHER" id="PTHR11216:SF161">
    <property type="entry name" value="CALCIUM-BINDING EF HAND FAMILY PROTEIN"/>
    <property type="match status" value="1"/>
</dbReference>
<dbReference type="GO" id="GO:0005737">
    <property type="term" value="C:cytoplasm"/>
    <property type="evidence" value="ECO:0007669"/>
    <property type="project" value="TreeGrafter"/>
</dbReference>
<dbReference type="GO" id="GO:0005634">
    <property type="term" value="C:nucleus"/>
    <property type="evidence" value="ECO:0007669"/>
    <property type="project" value="TreeGrafter"/>
</dbReference>
<proteinExistence type="predicted"/>
<reference evidence="6" key="1">
    <citation type="submission" date="2023-03" db="EMBL/GenBank/DDBJ databases">
        <title>Chromosome-scale reference genome and RAD-based genetic map of yellow starthistle (Centaurea solstitialis) reveal putative structural variation and QTLs associated with invader traits.</title>
        <authorList>
            <person name="Reatini B."/>
            <person name="Cang F.A."/>
            <person name="Jiang Q."/>
            <person name="Mckibben M.T.W."/>
            <person name="Barker M.S."/>
            <person name="Rieseberg L.H."/>
            <person name="Dlugosch K.M."/>
        </authorList>
    </citation>
    <scope>NUCLEOTIDE SEQUENCE</scope>
    <source>
        <strain evidence="6">CAN-66</strain>
        <tissue evidence="6">Leaf</tissue>
    </source>
</reference>
<feature type="compositionally biased region" description="Polar residues" evidence="3">
    <location>
        <begin position="1061"/>
        <end position="1083"/>
    </location>
</feature>
<feature type="region of interest" description="Disordered" evidence="3">
    <location>
        <begin position="285"/>
        <end position="337"/>
    </location>
</feature>
<comment type="caution">
    <text evidence="6">The sequence shown here is derived from an EMBL/GenBank/DDBJ whole genome shotgun (WGS) entry which is preliminary data.</text>
</comment>
<dbReference type="InterPro" id="IPR018247">
    <property type="entry name" value="EF_Hand_1_Ca_BS"/>
</dbReference>
<feature type="compositionally biased region" description="Basic and acidic residues" evidence="3">
    <location>
        <begin position="808"/>
        <end position="824"/>
    </location>
</feature>
<evidence type="ECO:0000313" key="7">
    <source>
        <dbReference type="Proteomes" id="UP001172457"/>
    </source>
</evidence>
<dbReference type="SUPFAM" id="SSF47473">
    <property type="entry name" value="EF-hand"/>
    <property type="match status" value="2"/>
</dbReference>
<feature type="domain" description="EH" evidence="4">
    <location>
        <begin position="368"/>
        <end position="457"/>
    </location>
</feature>
<keyword evidence="7" id="KW-1185">Reference proteome</keyword>
<feature type="domain" description="EH" evidence="4">
    <location>
        <begin position="5"/>
        <end position="95"/>
    </location>
</feature>
<dbReference type="CDD" id="cd00052">
    <property type="entry name" value="EH"/>
    <property type="match status" value="2"/>
</dbReference>
<gene>
    <name evidence="6" type="ORF">OSB04_012200</name>
</gene>
<protein>
    <submittedName>
        <fullName evidence="6">Uncharacterized protein</fullName>
    </submittedName>
</protein>
<dbReference type="PROSITE" id="PS50031">
    <property type="entry name" value="EH"/>
    <property type="match status" value="2"/>
</dbReference>
<feature type="compositionally biased region" description="Basic and acidic residues" evidence="3">
    <location>
        <begin position="1115"/>
        <end position="1128"/>
    </location>
</feature>
<evidence type="ECO:0000256" key="1">
    <source>
        <dbReference type="ARBA" id="ARBA00022837"/>
    </source>
</evidence>
<feature type="coiled-coil region" evidence="2">
    <location>
        <begin position="546"/>
        <end position="677"/>
    </location>
</feature>
<dbReference type="PANTHER" id="PTHR11216">
    <property type="entry name" value="EH DOMAIN"/>
    <property type="match status" value="1"/>
</dbReference>
<feature type="region of interest" description="Disordered" evidence="3">
    <location>
        <begin position="122"/>
        <end position="247"/>
    </location>
</feature>
<dbReference type="Pfam" id="PF12763">
    <property type="entry name" value="EH"/>
    <property type="match status" value="2"/>
</dbReference>
<feature type="region of interest" description="Disordered" evidence="3">
    <location>
        <begin position="479"/>
        <end position="508"/>
    </location>
</feature>
<accession>A0AA38WQJ3</accession>
<feature type="compositionally biased region" description="Pro residues" evidence="3">
    <location>
        <begin position="494"/>
        <end position="504"/>
    </location>
</feature>
<organism evidence="6 7">
    <name type="scientific">Centaurea solstitialis</name>
    <name type="common">yellow star-thistle</name>
    <dbReference type="NCBI Taxonomy" id="347529"/>
    <lineage>
        <taxon>Eukaryota</taxon>
        <taxon>Viridiplantae</taxon>
        <taxon>Streptophyta</taxon>
        <taxon>Embryophyta</taxon>
        <taxon>Tracheophyta</taxon>
        <taxon>Spermatophyta</taxon>
        <taxon>Magnoliopsida</taxon>
        <taxon>eudicotyledons</taxon>
        <taxon>Gunneridae</taxon>
        <taxon>Pentapetalae</taxon>
        <taxon>asterids</taxon>
        <taxon>campanulids</taxon>
        <taxon>Asterales</taxon>
        <taxon>Asteraceae</taxon>
        <taxon>Carduoideae</taxon>
        <taxon>Cardueae</taxon>
        <taxon>Centaureinae</taxon>
        <taxon>Centaurea</taxon>
    </lineage>
</organism>
<dbReference type="SMART" id="SM00054">
    <property type="entry name" value="EFh"/>
    <property type="match status" value="4"/>
</dbReference>
<keyword evidence="1" id="KW-0106">Calcium</keyword>
<feature type="domain" description="EF-hand" evidence="5">
    <location>
        <begin position="404"/>
        <end position="436"/>
    </location>
</feature>
<feature type="compositionally biased region" description="Basic and acidic residues" evidence="3">
    <location>
        <begin position="763"/>
        <end position="791"/>
    </location>
</feature>
<dbReference type="InterPro" id="IPR011992">
    <property type="entry name" value="EF-hand-dom_pair"/>
</dbReference>
<dbReference type="GO" id="GO:0006897">
    <property type="term" value="P:endocytosis"/>
    <property type="evidence" value="ECO:0007669"/>
    <property type="project" value="TreeGrafter"/>
</dbReference>
<dbReference type="GO" id="GO:0016197">
    <property type="term" value="P:endosomal transport"/>
    <property type="evidence" value="ECO:0007669"/>
    <property type="project" value="TreeGrafter"/>
</dbReference>
<dbReference type="Proteomes" id="UP001172457">
    <property type="component" value="Chromosome 3"/>
</dbReference>
<feature type="region of interest" description="Disordered" evidence="3">
    <location>
        <begin position="1027"/>
        <end position="1128"/>
    </location>
</feature>